<evidence type="ECO:0000256" key="1">
    <source>
        <dbReference type="ARBA" id="ARBA00004167"/>
    </source>
</evidence>
<accession>A0A4Y7IE79</accession>
<dbReference type="OrthoDB" id="630676at2759"/>
<dbReference type="EMBL" id="CM010715">
    <property type="protein sequence ID" value="RZC46002.1"/>
    <property type="molecule type" value="Genomic_DNA"/>
</dbReference>
<gene>
    <name evidence="7" type="ORF">C5167_038961</name>
</gene>
<protein>
    <recommendedName>
        <fullName evidence="6">Late embryogenesis abundant protein LEA-2 subgroup domain-containing protein</fullName>
    </recommendedName>
</protein>
<dbReference type="GO" id="GO:0098542">
    <property type="term" value="P:defense response to other organism"/>
    <property type="evidence" value="ECO:0007669"/>
    <property type="project" value="InterPro"/>
</dbReference>
<organism evidence="7 8">
    <name type="scientific">Papaver somniferum</name>
    <name type="common">Opium poppy</name>
    <dbReference type="NCBI Taxonomy" id="3469"/>
    <lineage>
        <taxon>Eukaryota</taxon>
        <taxon>Viridiplantae</taxon>
        <taxon>Streptophyta</taxon>
        <taxon>Embryophyta</taxon>
        <taxon>Tracheophyta</taxon>
        <taxon>Spermatophyta</taxon>
        <taxon>Magnoliopsida</taxon>
        <taxon>Ranunculales</taxon>
        <taxon>Papaveraceae</taxon>
        <taxon>Papaveroideae</taxon>
        <taxon>Papaver</taxon>
    </lineage>
</organism>
<evidence type="ECO:0000256" key="5">
    <source>
        <dbReference type="SAM" id="Phobius"/>
    </source>
</evidence>
<evidence type="ECO:0000313" key="7">
    <source>
        <dbReference type="EMBL" id="RZC46002.1"/>
    </source>
</evidence>
<dbReference type="OMA" id="FQRTNPI"/>
<evidence type="ECO:0000256" key="2">
    <source>
        <dbReference type="ARBA" id="ARBA00022692"/>
    </source>
</evidence>
<keyword evidence="2 5" id="KW-0812">Transmembrane</keyword>
<evidence type="ECO:0000256" key="3">
    <source>
        <dbReference type="ARBA" id="ARBA00022989"/>
    </source>
</evidence>
<dbReference type="Pfam" id="PF03168">
    <property type="entry name" value="LEA_2"/>
    <property type="match status" value="1"/>
</dbReference>
<feature type="domain" description="Late embryogenesis abundant protein LEA-2 subgroup" evidence="6">
    <location>
        <begin position="126"/>
        <end position="209"/>
    </location>
</feature>
<proteinExistence type="predicted"/>
<dbReference type="InterPro" id="IPR044839">
    <property type="entry name" value="NDR1-like"/>
</dbReference>
<keyword evidence="8" id="KW-1185">Reference proteome</keyword>
<keyword evidence="3 5" id="KW-1133">Transmembrane helix</keyword>
<evidence type="ECO:0000313" key="8">
    <source>
        <dbReference type="Proteomes" id="UP000316621"/>
    </source>
</evidence>
<dbReference type="GO" id="GO:0005886">
    <property type="term" value="C:plasma membrane"/>
    <property type="evidence" value="ECO:0007669"/>
    <property type="project" value="TreeGrafter"/>
</dbReference>
<comment type="subcellular location">
    <subcellularLocation>
        <location evidence="1">Membrane</location>
        <topology evidence="1">Single-pass membrane protein</topology>
    </subcellularLocation>
</comment>
<evidence type="ECO:0000256" key="4">
    <source>
        <dbReference type="ARBA" id="ARBA00023136"/>
    </source>
</evidence>
<dbReference type="Gramene" id="RZC46002">
    <property type="protein sequence ID" value="RZC46002"/>
    <property type="gene ID" value="C5167_038961"/>
</dbReference>
<dbReference type="InterPro" id="IPR004864">
    <property type="entry name" value="LEA_2"/>
</dbReference>
<dbReference type="PANTHER" id="PTHR31234:SF42">
    <property type="entry name" value="LATE EMBRYOGENESIS ABUNDANT (LEA) HYDROXYPROLINE-RICH GLYCOPROTEIN FAMILY"/>
    <property type="match status" value="1"/>
</dbReference>
<name>A0A4Y7IE79_PAPSO</name>
<evidence type="ECO:0000259" key="6">
    <source>
        <dbReference type="Pfam" id="PF03168"/>
    </source>
</evidence>
<dbReference type="AlphaFoldDB" id="A0A4Y7IE79"/>
<feature type="transmembrane region" description="Helical" evidence="5">
    <location>
        <begin position="61"/>
        <end position="90"/>
    </location>
</feature>
<dbReference type="Proteomes" id="UP000316621">
    <property type="component" value="Chromosome 1"/>
</dbReference>
<reference evidence="7 8" key="1">
    <citation type="journal article" date="2018" name="Science">
        <title>The opium poppy genome and morphinan production.</title>
        <authorList>
            <person name="Guo L."/>
            <person name="Winzer T."/>
            <person name="Yang X."/>
            <person name="Li Y."/>
            <person name="Ning Z."/>
            <person name="He Z."/>
            <person name="Teodor R."/>
            <person name="Lu Y."/>
            <person name="Bowser T.A."/>
            <person name="Graham I.A."/>
            <person name="Ye K."/>
        </authorList>
    </citation>
    <scope>NUCLEOTIDE SEQUENCE [LARGE SCALE GENOMIC DNA]</scope>
    <source>
        <strain evidence="8">cv. HN1</strain>
        <tissue evidence="7">Leaves</tissue>
    </source>
</reference>
<keyword evidence="4 5" id="KW-0472">Membrane</keyword>
<sequence length="244" mass="28095">MLPLPPAHKQSKPSALNQIILSKETMNYPHPHHQQQIPVSEPNVRKSHKPILLRPRRTNPIIWCGAFLCIIFSIILIVTGIVILIIFLAVKPKHPLFDATAVSLNSIYLDSPEYFNGDFTFLANFSNPNRNIDIRFEYLDIELYFHDRLLATRSLKPFTQRKGEARLEAIHMISSEVYLPLNLSTELRNQVQTNRVQYNIRGTFRVRASLGLTHFSYWLHGRCLLEMTGPPTGVLIARSCRTKR</sequence>
<dbReference type="PANTHER" id="PTHR31234">
    <property type="entry name" value="LATE EMBRYOGENESIS ABUNDANT (LEA) HYDROXYPROLINE-RICH GLYCOPROTEIN FAMILY"/>
    <property type="match status" value="1"/>
</dbReference>